<evidence type="ECO:0000313" key="1">
    <source>
        <dbReference type="EMBL" id="MER6906552.1"/>
    </source>
</evidence>
<protein>
    <submittedName>
        <fullName evidence="1">Uncharacterized protein</fullName>
    </submittedName>
</protein>
<dbReference type="Proteomes" id="UP001490330">
    <property type="component" value="Unassembled WGS sequence"/>
</dbReference>
<name>A0ABV1VJ89_9ACTN</name>
<accession>A0ABV1VJ89</accession>
<dbReference type="EMBL" id="JBEPCV010000023">
    <property type="protein sequence ID" value="MER6906552.1"/>
    <property type="molecule type" value="Genomic_DNA"/>
</dbReference>
<keyword evidence="2" id="KW-1185">Reference proteome</keyword>
<sequence>MDAPIVGLLFVGNFPRSALDAARWAYAVFAVAVARLLAHCLTGKLSSSLLDPGLPAAGVVGPFIAGERYRRAQEDFR</sequence>
<comment type="caution">
    <text evidence="1">The sequence shown here is derived from an EMBL/GenBank/DDBJ whole genome shotgun (WGS) entry which is preliminary data.</text>
</comment>
<evidence type="ECO:0000313" key="2">
    <source>
        <dbReference type="Proteomes" id="UP001490330"/>
    </source>
</evidence>
<proteinExistence type="predicted"/>
<gene>
    <name evidence="1" type="ORF">ABT322_22975</name>
</gene>
<dbReference type="RefSeq" id="WP_350721433.1">
    <property type="nucleotide sequence ID" value="NZ_JBEPCO010000026.1"/>
</dbReference>
<reference evidence="1 2" key="1">
    <citation type="submission" date="2024-06" db="EMBL/GenBank/DDBJ databases">
        <title>The Natural Products Discovery Center: Release of the First 8490 Sequenced Strains for Exploring Actinobacteria Biosynthetic Diversity.</title>
        <authorList>
            <person name="Kalkreuter E."/>
            <person name="Kautsar S.A."/>
            <person name="Yang D."/>
            <person name="Bader C.D."/>
            <person name="Teijaro C.N."/>
            <person name="Fluegel L."/>
            <person name="Davis C.M."/>
            <person name="Simpson J.R."/>
            <person name="Lauterbach L."/>
            <person name="Steele A.D."/>
            <person name="Gui C."/>
            <person name="Meng S."/>
            <person name="Li G."/>
            <person name="Viehrig K."/>
            <person name="Ye F."/>
            <person name="Su P."/>
            <person name="Kiefer A.F."/>
            <person name="Nichols A."/>
            <person name="Cepeda A.J."/>
            <person name="Yan W."/>
            <person name="Fan B."/>
            <person name="Jiang Y."/>
            <person name="Adhikari A."/>
            <person name="Zheng C.-J."/>
            <person name="Schuster L."/>
            <person name="Cowan T.M."/>
            <person name="Smanski M.J."/>
            <person name="Chevrette M.G."/>
            <person name="De Carvalho L.P.S."/>
            <person name="Shen B."/>
        </authorList>
    </citation>
    <scope>NUCLEOTIDE SEQUENCE [LARGE SCALE GENOMIC DNA]</scope>
    <source>
        <strain evidence="1 2">NPDC000632</strain>
    </source>
</reference>
<organism evidence="1 2">
    <name type="scientific">Streptomyces flaveolus</name>
    <dbReference type="NCBI Taxonomy" id="67297"/>
    <lineage>
        <taxon>Bacteria</taxon>
        <taxon>Bacillati</taxon>
        <taxon>Actinomycetota</taxon>
        <taxon>Actinomycetes</taxon>
        <taxon>Kitasatosporales</taxon>
        <taxon>Streptomycetaceae</taxon>
        <taxon>Streptomyces</taxon>
    </lineage>
</organism>